<dbReference type="AlphaFoldDB" id="A0AA38GSY5"/>
<comment type="caution">
    <text evidence="1">The sequence shown here is derived from an EMBL/GenBank/DDBJ whole genome shotgun (WGS) entry which is preliminary data.</text>
</comment>
<evidence type="ECO:0000313" key="2">
    <source>
        <dbReference type="Proteomes" id="UP000824469"/>
    </source>
</evidence>
<name>A0AA38GSY5_TAXCH</name>
<feature type="non-terminal residue" evidence="1">
    <location>
        <position position="71"/>
    </location>
</feature>
<sequence>VTRLTVTPKALTDGEEGSHRVNQLLRQYPPTRWSRVYTQSVLTTLRCSNTENFLGGHPSQNYSGAGVLNCM</sequence>
<protein>
    <submittedName>
        <fullName evidence="1">Uncharacterized protein</fullName>
    </submittedName>
</protein>
<proteinExistence type="predicted"/>
<organism evidence="1 2">
    <name type="scientific">Taxus chinensis</name>
    <name type="common">Chinese yew</name>
    <name type="synonym">Taxus wallichiana var. chinensis</name>
    <dbReference type="NCBI Taxonomy" id="29808"/>
    <lineage>
        <taxon>Eukaryota</taxon>
        <taxon>Viridiplantae</taxon>
        <taxon>Streptophyta</taxon>
        <taxon>Embryophyta</taxon>
        <taxon>Tracheophyta</taxon>
        <taxon>Spermatophyta</taxon>
        <taxon>Pinopsida</taxon>
        <taxon>Pinidae</taxon>
        <taxon>Conifers II</taxon>
        <taxon>Cupressales</taxon>
        <taxon>Taxaceae</taxon>
        <taxon>Taxus</taxon>
    </lineage>
</organism>
<dbReference type="EMBL" id="JAHRHJ020000002">
    <property type="protein sequence ID" value="KAH9327878.1"/>
    <property type="molecule type" value="Genomic_DNA"/>
</dbReference>
<dbReference type="Proteomes" id="UP000824469">
    <property type="component" value="Unassembled WGS sequence"/>
</dbReference>
<accession>A0AA38GSY5</accession>
<feature type="non-terminal residue" evidence="1">
    <location>
        <position position="1"/>
    </location>
</feature>
<evidence type="ECO:0000313" key="1">
    <source>
        <dbReference type="EMBL" id="KAH9327878.1"/>
    </source>
</evidence>
<gene>
    <name evidence="1" type="ORF">KI387_044370</name>
</gene>
<reference evidence="1 2" key="1">
    <citation type="journal article" date="2021" name="Nat. Plants">
        <title>The Taxus genome provides insights into paclitaxel biosynthesis.</title>
        <authorList>
            <person name="Xiong X."/>
            <person name="Gou J."/>
            <person name="Liao Q."/>
            <person name="Li Y."/>
            <person name="Zhou Q."/>
            <person name="Bi G."/>
            <person name="Li C."/>
            <person name="Du R."/>
            <person name="Wang X."/>
            <person name="Sun T."/>
            <person name="Guo L."/>
            <person name="Liang H."/>
            <person name="Lu P."/>
            <person name="Wu Y."/>
            <person name="Zhang Z."/>
            <person name="Ro D.K."/>
            <person name="Shang Y."/>
            <person name="Huang S."/>
            <person name="Yan J."/>
        </authorList>
    </citation>
    <scope>NUCLEOTIDE SEQUENCE [LARGE SCALE GENOMIC DNA]</scope>
    <source>
        <strain evidence="1">Ta-2019</strain>
    </source>
</reference>
<keyword evidence="2" id="KW-1185">Reference proteome</keyword>